<dbReference type="EC" id="2.7.1.26" evidence="2"/>
<comment type="pathway">
    <text evidence="1">Cofactor biosynthesis; FMN biosynthesis; FMN from riboflavin (ATP route): step 1/1.</text>
</comment>
<evidence type="ECO:0000256" key="1">
    <source>
        <dbReference type="ARBA" id="ARBA00005201"/>
    </source>
</evidence>
<dbReference type="PANTHER" id="PTHR22749">
    <property type="entry name" value="RIBOFLAVIN KINASE/FMN ADENYLYLTRANSFERASE"/>
    <property type="match status" value="1"/>
</dbReference>
<dbReference type="Proteomes" id="UP000053766">
    <property type="component" value="Unassembled WGS sequence"/>
</dbReference>
<dbReference type="InterPro" id="IPR023468">
    <property type="entry name" value="Riboflavin_kinase"/>
</dbReference>
<keyword evidence="4" id="KW-0288">FMN</keyword>
<dbReference type="OrthoDB" id="276388at2759"/>
<dbReference type="PANTHER" id="PTHR22749:SF6">
    <property type="entry name" value="RIBOFLAVIN KINASE"/>
    <property type="match status" value="1"/>
</dbReference>
<keyword evidence="6" id="KW-0547">Nucleotide-binding</keyword>
<feature type="domain" description="Riboflavin kinase" evidence="8">
    <location>
        <begin position="6"/>
        <end position="97"/>
    </location>
</feature>
<gene>
    <name evidence="9" type="ORF">DICVIV_06709</name>
</gene>
<keyword evidence="3" id="KW-0285">Flavoprotein</keyword>
<accession>A0A0D8XRB5</accession>
<dbReference type="Pfam" id="PF01687">
    <property type="entry name" value="Flavokinase"/>
    <property type="match status" value="1"/>
</dbReference>
<evidence type="ECO:0000256" key="5">
    <source>
        <dbReference type="ARBA" id="ARBA00022679"/>
    </source>
</evidence>
<dbReference type="GO" id="GO:0008531">
    <property type="term" value="F:riboflavin kinase activity"/>
    <property type="evidence" value="ECO:0007669"/>
    <property type="project" value="UniProtKB-EC"/>
</dbReference>
<keyword evidence="10" id="KW-1185">Reference proteome</keyword>
<dbReference type="EMBL" id="KN716317">
    <property type="protein sequence ID" value="KJH47193.1"/>
    <property type="molecule type" value="Genomic_DNA"/>
</dbReference>
<dbReference type="InterPro" id="IPR023465">
    <property type="entry name" value="Riboflavin_kinase_dom_sf"/>
</dbReference>
<dbReference type="STRING" id="29172.A0A0D8XRB5"/>
<evidence type="ECO:0000313" key="9">
    <source>
        <dbReference type="EMBL" id="KJH47193.1"/>
    </source>
</evidence>
<evidence type="ECO:0000259" key="8">
    <source>
        <dbReference type="SMART" id="SM00904"/>
    </source>
</evidence>
<keyword evidence="7" id="KW-0067">ATP-binding</keyword>
<evidence type="ECO:0000256" key="2">
    <source>
        <dbReference type="ARBA" id="ARBA00012105"/>
    </source>
</evidence>
<reference evidence="9 10" key="1">
    <citation type="submission" date="2013-11" db="EMBL/GenBank/DDBJ databases">
        <title>Draft genome of the bovine lungworm Dictyocaulus viviparus.</title>
        <authorList>
            <person name="Mitreva M."/>
        </authorList>
    </citation>
    <scope>NUCLEOTIDE SEQUENCE [LARGE SCALE GENOMIC DNA]</scope>
    <source>
        <strain evidence="9 10">HannoverDv2000</strain>
    </source>
</reference>
<evidence type="ECO:0000256" key="6">
    <source>
        <dbReference type="ARBA" id="ARBA00022741"/>
    </source>
</evidence>
<dbReference type="SUPFAM" id="SSF82114">
    <property type="entry name" value="Riboflavin kinase-like"/>
    <property type="match status" value="1"/>
</dbReference>
<keyword evidence="5" id="KW-0808">Transferase</keyword>
<name>A0A0D8XRB5_DICVI</name>
<dbReference type="InterPro" id="IPR015865">
    <property type="entry name" value="Riboflavin_kinase_bac/euk"/>
</dbReference>
<dbReference type="GO" id="GO:0005739">
    <property type="term" value="C:mitochondrion"/>
    <property type="evidence" value="ECO:0007669"/>
    <property type="project" value="TreeGrafter"/>
</dbReference>
<evidence type="ECO:0000256" key="7">
    <source>
        <dbReference type="ARBA" id="ARBA00022840"/>
    </source>
</evidence>
<keyword evidence="9" id="KW-0418">Kinase</keyword>
<dbReference type="Gene3D" id="2.40.30.30">
    <property type="entry name" value="Riboflavin kinase-like"/>
    <property type="match status" value="1"/>
</dbReference>
<sequence length="100" mass="10844">MHLNRHLPYFLRGRVVVGFGRGGKDLGCPTANIEDTVVESLPVDLPCGVFYGLARVNGGEVIKMVASVGWNPQYQNEKKTLVSETLPSLSIIICSLAICL</sequence>
<organism evidence="9 10">
    <name type="scientific">Dictyocaulus viviparus</name>
    <name type="common">Bovine lungworm</name>
    <dbReference type="NCBI Taxonomy" id="29172"/>
    <lineage>
        <taxon>Eukaryota</taxon>
        <taxon>Metazoa</taxon>
        <taxon>Ecdysozoa</taxon>
        <taxon>Nematoda</taxon>
        <taxon>Chromadorea</taxon>
        <taxon>Rhabditida</taxon>
        <taxon>Rhabditina</taxon>
        <taxon>Rhabditomorpha</taxon>
        <taxon>Strongyloidea</taxon>
        <taxon>Metastrongylidae</taxon>
        <taxon>Dictyocaulus</taxon>
    </lineage>
</organism>
<evidence type="ECO:0000313" key="10">
    <source>
        <dbReference type="Proteomes" id="UP000053766"/>
    </source>
</evidence>
<evidence type="ECO:0000256" key="3">
    <source>
        <dbReference type="ARBA" id="ARBA00022630"/>
    </source>
</evidence>
<dbReference type="UniPathway" id="UPA00276">
    <property type="reaction ID" value="UER00406"/>
</dbReference>
<dbReference type="GO" id="GO:0005524">
    <property type="term" value="F:ATP binding"/>
    <property type="evidence" value="ECO:0007669"/>
    <property type="project" value="UniProtKB-KW"/>
</dbReference>
<dbReference type="SMART" id="SM00904">
    <property type="entry name" value="Flavokinase"/>
    <property type="match status" value="1"/>
</dbReference>
<dbReference type="GO" id="GO:0009398">
    <property type="term" value="P:FMN biosynthetic process"/>
    <property type="evidence" value="ECO:0007669"/>
    <property type="project" value="UniProtKB-UniPathway"/>
</dbReference>
<proteinExistence type="predicted"/>
<protein>
    <recommendedName>
        <fullName evidence="2">riboflavin kinase</fullName>
        <ecNumber evidence="2">2.7.1.26</ecNumber>
    </recommendedName>
</protein>
<evidence type="ECO:0000256" key="4">
    <source>
        <dbReference type="ARBA" id="ARBA00022643"/>
    </source>
</evidence>
<dbReference type="GO" id="GO:0009231">
    <property type="term" value="P:riboflavin biosynthetic process"/>
    <property type="evidence" value="ECO:0007669"/>
    <property type="project" value="InterPro"/>
</dbReference>
<dbReference type="AlphaFoldDB" id="A0A0D8XRB5"/>
<reference evidence="10" key="2">
    <citation type="journal article" date="2016" name="Sci. Rep.">
        <title>Dictyocaulus viviparus genome, variome and transcriptome elucidate lungworm biology and support future intervention.</title>
        <authorList>
            <person name="McNulty S.N."/>
            <person name="Strube C."/>
            <person name="Rosa B.A."/>
            <person name="Martin J.C."/>
            <person name="Tyagi R."/>
            <person name="Choi Y.J."/>
            <person name="Wang Q."/>
            <person name="Hallsworth Pepin K."/>
            <person name="Zhang X."/>
            <person name="Ozersky P."/>
            <person name="Wilson R.K."/>
            <person name="Sternberg P.W."/>
            <person name="Gasser R.B."/>
            <person name="Mitreva M."/>
        </authorList>
    </citation>
    <scope>NUCLEOTIDE SEQUENCE [LARGE SCALE GENOMIC DNA]</scope>
    <source>
        <strain evidence="10">HannoverDv2000</strain>
    </source>
</reference>